<feature type="region of interest" description="Disordered" evidence="2">
    <location>
        <begin position="79"/>
        <end position="169"/>
    </location>
</feature>
<feature type="transmembrane region" description="Helical" evidence="3">
    <location>
        <begin position="2140"/>
        <end position="2160"/>
    </location>
</feature>
<name>A0A7W9SGE2_9FIRM</name>
<evidence type="ECO:0000256" key="1">
    <source>
        <dbReference type="SAM" id="Coils"/>
    </source>
</evidence>
<feature type="region of interest" description="Disordered" evidence="2">
    <location>
        <begin position="1"/>
        <end position="30"/>
    </location>
</feature>
<evidence type="ECO:0000259" key="4">
    <source>
        <dbReference type="Pfam" id="PF12892"/>
    </source>
</evidence>
<feature type="compositionally biased region" description="Polar residues" evidence="2">
    <location>
        <begin position="2068"/>
        <end position="2077"/>
    </location>
</feature>
<dbReference type="Gene3D" id="2.60.40.3050">
    <property type="match status" value="3"/>
</dbReference>
<protein>
    <submittedName>
        <fullName evidence="5">Pilin isopeptide linkage protein</fullName>
    </submittedName>
</protein>
<dbReference type="EMBL" id="JACHHH010000007">
    <property type="protein sequence ID" value="MBB6041547.1"/>
    <property type="molecule type" value="Genomic_DNA"/>
</dbReference>
<feature type="compositionally biased region" description="Pro residues" evidence="2">
    <location>
        <begin position="2039"/>
        <end position="2054"/>
    </location>
</feature>
<accession>A0A7W9SGE2</accession>
<feature type="compositionally biased region" description="Basic and acidic residues" evidence="2">
    <location>
        <begin position="79"/>
        <end position="167"/>
    </location>
</feature>
<evidence type="ECO:0000256" key="2">
    <source>
        <dbReference type="SAM" id="MobiDB-lite"/>
    </source>
</evidence>
<dbReference type="Pfam" id="PF12892">
    <property type="entry name" value="FctA"/>
    <property type="match status" value="3"/>
</dbReference>
<comment type="caution">
    <text evidence="5">The sequence shown here is derived from an EMBL/GenBank/DDBJ whole genome shotgun (WGS) entry which is preliminary data.</text>
</comment>
<feature type="domain" description="Streptococcal pilin isopeptide linkage" evidence="4">
    <location>
        <begin position="1942"/>
        <end position="2023"/>
    </location>
</feature>
<evidence type="ECO:0000313" key="5">
    <source>
        <dbReference type="EMBL" id="MBB6041547.1"/>
    </source>
</evidence>
<keyword evidence="3" id="KW-1133">Transmembrane helix</keyword>
<keyword evidence="3" id="KW-0812">Transmembrane</keyword>
<keyword evidence="3" id="KW-0472">Membrane</keyword>
<dbReference type="InterPro" id="IPR022464">
    <property type="entry name" value="Strep_pil_isopept_link"/>
</dbReference>
<reference evidence="5 6" key="1">
    <citation type="submission" date="2020-08" db="EMBL/GenBank/DDBJ databases">
        <title>Genomic Encyclopedia of Type Strains, Phase IV (KMG-IV): sequencing the most valuable type-strain genomes for metagenomic binning, comparative biology and taxonomic classification.</title>
        <authorList>
            <person name="Goeker M."/>
        </authorList>
    </citation>
    <scope>NUCLEOTIDE SEQUENCE [LARGE SCALE GENOMIC DNA]</scope>
    <source>
        <strain evidence="5 6">DSM 17245</strain>
    </source>
</reference>
<proteinExistence type="predicted"/>
<dbReference type="Proteomes" id="UP000522163">
    <property type="component" value="Unassembled WGS sequence"/>
</dbReference>
<feature type="domain" description="Streptococcal pilin isopeptide linkage" evidence="4">
    <location>
        <begin position="1568"/>
        <end position="1685"/>
    </location>
</feature>
<dbReference type="NCBIfam" id="TIGR03786">
    <property type="entry name" value="strep_pil_rpt"/>
    <property type="match status" value="1"/>
</dbReference>
<feature type="compositionally biased region" description="Basic and acidic residues" evidence="2">
    <location>
        <begin position="2056"/>
        <end position="2067"/>
    </location>
</feature>
<gene>
    <name evidence="5" type="ORF">HNQ46_001530</name>
</gene>
<sequence>MGYKMRKQENAEAMGRGRDTLTRRNFSKRRQRGGFAKKGMAYFLSFLMLVGNLQSVSYAEEIAGETVERIALATEEKSYESLRERAEEKEAVLSSEEKTGERKTSLEETALEKEGSASEGKKEKKEELVSEEENKTAPSEAKTEESSLEEKASLSSEEAKQEEKPEYMDAGSFEASYSKDITVLASFSEGTFYEGTRMKVVPVDSESILEEAKALSLKDYKKKNPGEEAEVEVLEAIDISFYREVNGVEKEVQPKNGKKVELRLQKSKKIKDALEKTEENLKEDQEEDLEEELQIVHLSENHPGEILSVKEEGEELLFSAKHFSPIILVRRTRDLGEEAVNHEFKAFWTEAPNAPRFGTTIPNGHTYTDGSNGVMREQRDLKIIPPDSSSNGTDTTTLGIELTLKGNKNVSYDVGTVNIDVPARIFEGWDENEPDKISVYEKKEGNQHKLQPSMATGLLEAPNTNTQSSFNYTIIKKNVPGKDKPEDYLRLTNYRAVNGGFTFKADIAYNLTPSMLKVKHDYAKGVGVYDNKFPVSLNIDHSDNNLDVKQDVPLSVHVETKVEPTSFNFKHGEADMKQGIFFSWDPSWGTTTDNPGEYFYGVWYLRVDRARASSQAFDYTFHTLDPADSDGGILVGAKKLPTNAAWNVYYNKSDIENHARNGYADIAKFMGPGENPPATKPFLENPINRSYVGIPKDPSVENLPTHQPYVAALNYANDKYNSQLYALLYKYPMSKLQEAKDKGIDLTTDGLDISNKVGFTETWADGYVRKGEAEAAPMKVLLRSSGPGDFLLKKYNTVDRQIYLGVFGLQSIYKGGAAAPVVYSNWNESFTLSATYKAKDSSVNVSRDGSYTTSDTNVPGSGAILTDGKYKLFSVKPSQVNGKTLKEETNQDEFSSDSITNGDVYRGGVYELTEEDYHYSRIYLRDMKAYDVDYLGNQLVKFSGKASPRKKDSSYPPVQVMVKDKRYPGRGYFEYGRLSYNDHGGVIFTVTEPGATKKYTLRDNADISQTNQLDLEAAFGDNIVGLQFKQDSPYYKTNFDASFTIKVTPQPAMRTFIADTMAKGDGYNMNFLAGGAVGEVRQLGTAIIDKRAGKYLAEIGYGLEPLNITSELVKQNKPYVDHPERSEQSMDVIAWGFNWGIFPTSLQEDEYTKPYVLKSGIIYDLLPAGTYVDERSIVLGTWDAADTPPESKKFVKGKDYTVEFKKNWKGSGQTMMIIKLTIPDDAEHRFWNKQYNRSGWKLNYTLWNPYTNIVDRGRTAKNTLGFVNTDKDTIWNPNYNPKLANPGNNADKIKYYEELALNALNSSNDKYTTSVTELNMPYGPVTVLEARFSNTVSTEIDPRYLSANVSYMGDPYTHRLMYQASDNSRTTDLVIYDILGEKKDRNGDFNGVDINSLLSKRSFDKDNADNSDTLKPRVFYSYEIPTEAKRDLGKAFHDPDYNSDTNPNNPRNTGTSIWHEWNYEDETQNVGVEKDKIVALAFDLRTTKDKKPFILDKKGLLIANVNMLAHTDMDKIPVVNTNLAYRVATLFPGNDIPQNVAPDIVEGSSSHKLVEPVVFKLPVKKILEVPKELATQAPDIRGKFTFTISGENGAPLLDEKGNPITTVLKNPDKDGGTVEFGNIRLMRPGTYTYKINEHGRNVDGLTSEDMGDKFITITVTDPDHKKMVSDLRFDNGNPLSFVNVFGEEIIEPEIKVQKFLSATAGIKKPDISDAFTFTLKSKNGAPMPLEAGGSDSLSKTNPDAIGGEVNFGKVKIAAVGDYEYTVTESGLFPGVNNDPRATRNVTIKVRRLDGKLYALVGGDDFNYTNVFTPTPAQGQVELGKKISGRKPSQADPFRFVLRTETMEISSNSVYWSDKREDPSFDENEILLNNGKGNDTFEEYLDPDNNVIRNKKIVSNSDLEEGVLYGSSGLITEVKPSLRSMPKGLFQPMPEGSQSETEMVVIAGEGHTEFAPITFHVPGKYVYTVEELKDGLRGYTYDKSLYKVVFTVSQLAENKEDLVVTRKIYKDGVEVSEILFDNLYNPRNPGGGGGGTPRRPSFPAPNTPGGPGEPPVEPEKPTLPEDPKTPTSDNGNNVPPSPTVPRTIEEIQKRIGEILGAGRKRPLTPEEEAELKRLGEVLGALRRAQSRKVNTADASHLLWYAFASALSFSLLSIYYFLRKLKKKR</sequence>
<feature type="coiled-coil region" evidence="1">
    <location>
        <begin position="264"/>
        <end position="294"/>
    </location>
</feature>
<dbReference type="RefSeq" id="WP_183684146.1">
    <property type="nucleotide sequence ID" value="NZ_JACHHH010000007.1"/>
</dbReference>
<feature type="domain" description="Streptococcal pilin isopeptide linkage" evidence="4">
    <location>
        <begin position="1694"/>
        <end position="1811"/>
    </location>
</feature>
<feature type="region of interest" description="Disordered" evidence="2">
    <location>
        <begin position="2021"/>
        <end position="2086"/>
    </location>
</feature>
<dbReference type="GeneID" id="85015074"/>
<evidence type="ECO:0000313" key="6">
    <source>
        <dbReference type="Proteomes" id="UP000522163"/>
    </source>
</evidence>
<feature type="compositionally biased region" description="Basic and acidic residues" evidence="2">
    <location>
        <begin position="1"/>
        <end position="22"/>
    </location>
</feature>
<organism evidence="5 6">
    <name type="scientific">Oribacterium sinus</name>
    <dbReference type="NCBI Taxonomy" id="237576"/>
    <lineage>
        <taxon>Bacteria</taxon>
        <taxon>Bacillati</taxon>
        <taxon>Bacillota</taxon>
        <taxon>Clostridia</taxon>
        <taxon>Lachnospirales</taxon>
        <taxon>Lachnospiraceae</taxon>
        <taxon>Oribacterium</taxon>
    </lineage>
</organism>
<keyword evidence="1" id="KW-0175">Coiled coil</keyword>
<evidence type="ECO:0000256" key="3">
    <source>
        <dbReference type="SAM" id="Phobius"/>
    </source>
</evidence>
<dbReference type="InterPro" id="IPR038174">
    <property type="entry name" value="Strep_pil_link_sf"/>
</dbReference>